<dbReference type="EMBL" id="HE573027">
    <property type="protein sequence ID" value="CCC53660.1"/>
    <property type="molecule type" value="Genomic_DNA"/>
</dbReference>
<dbReference type="AlphaFoldDB" id="G0UCV0"/>
<evidence type="ECO:0000313" key="2">
    <source>
        <dbReference type="EMBL" id="CCC53660.1"/>
    </source>
</evidence>
<dbReference type="VEuPathDB" id="TriTrypDB:TvY486_1111440"/>
<feature type="region of interest" description="Disordered" evidence="1">
    <location>
        <begin position="143"/>
        <end position="180"/>
    </location>
</feature>
<gene>
    <name evidence="2" type="ORF">TVY486_1111440</name>
</gene>
<feature type="compositionally biased region" description="Acidic residues" evidence="1">
    <location>
        <begin position="163"/>
        <end position="180"/>
    </location>
</feature>
<reference evidence="2" key="1">
    <citation type="journal article" date="2012" name="Proc. Natl. Acad. Sci. U.S.A.">
        <title>Antigenic diversity is generated by distinct evolutionary mechanisms in African trypanosome species.</title>
        <authorList>
            <person name="Jackson A.P."/>
            <person name="Berry A."/>
            <person name="Aslett M."/>
            <person name="Allison H.C."/>
            <person name="Burton P."/>
            <person name="Vavrova-Anderson J."/>
            <person name="Brown R."/>
            <person name="Browne H."/>
            <person name="Corton N."/>
            <person name="Hauser H."/>
            <person name="Gamble J."/>
            <person name="Gilderthorp R."/>
            <person name="Marcello L."/>
            <person name="McQuillan J."/>
            <person name="Otto T.D."/>
            <person name="Quail M.A."/>
            <person name="Sanders M.J."/>
            <person name="van Tonder A."/>
            <person name="Ginger M.L."/>
            <person name="Field M.C."/>
            <person name="Barry J.D."/>
            <person name="Hertz-Fowler C."/>
            <person name="Berriman M."/>
        </authorList>
    </citation>
    <scope>NUCLEOTIDE SEQUENCE</scope>
    <source>
        <strain evidence="2">Y486</strain>
    </source>
</reference>
<feature type="compositionally biased region" description="Basic residues" evidence="1">
    <location>
        <begin position="147"/>
        <end position="156"/>
    </location>
</feature>
<dbReference type="OMA" id="ANHEPTH"/>
<organism evidence="2">
    <name type="scientific">Trypanosoma vivax (strain Y486)</name>
    <dbReference type="NCBI Taxonomy" id="1055687"/>
    <lineage>
        <taxon>Eukaryota</taxon>
        <taxon>Discoba</taxon>
        <taxon>Euglenozoa</taxon>
        <taxon>Kinetoplastea</taxon>
        <taxon>Metakinetoplastina</taxon>
        <taxon>Trypanosomatida</taxon>
        <taxon>Trypanosomatidae</taxon>
        <taxon>Trypanosoma</taxon>
        <taxon>Duttonella</taxon>
    </lineage>
</organism>
<sequence length="844" mass="93326">MEETTSTSLTIKLSECFPVEGECSHSCDSVGWSPHNVLHVATRHAVYLHVNDLVVADAKIRPPYLPRGDRRSQVHIVSAKWATDLVSTDFYPATCNLCVRTTRDLFIYRVARYGLGRLRVGSVICLRPLTEWAETKTDIGTVETGTKRARARKPKSSKVEGSSGDDEDCGSANADGDDVAGTERAEIDDGTGWCILFYQWFSHVDLVVVTCCCIYVLSAPIDAGEEVEELGKRDEKFPTPAYCFTEDPIASIRPSCAARVANTPAASMRLVVASPYFLRVFAVQPPGVQLLYYVEVPELTGVPTALCSFGVGDVNGDSACLRVFASAPMLVLCGDIVDGVASMHESSDAAANMQNCGVDGSKEVSRCEWKLRRLWGPDDALEDEIAVNSFLVISLDSFAPMEVNNIDACAVVSDPPFIVLGICQRRLLGFSLRSCTQLIRCARADTFNSPGDVAVGLSGVALHPSCTMSVVAVQSGSRQYHGFSLFPVTIFTERSFLLRLLQCQERLATFFVEKERLRRWNTYQVETALDFSAAYDMLSGLWRVQRSTVYFLWERLLPRSALTSDLFPCYDPRQNDESKLILRGSANLGPSAHETRKSVDALRLQYIELRKLFGLELFLRYPENTAEWRQVLLRLFRFSRDRFTLLELLLANAVQLLAEATRYSGFKRRGVGAISEGAQSGSYSALQLSAALQFCKLFVDNKMSSEAWTRCEKFLGQICDFLEIVKAHLASWKQNSLEEPPTNTSGALKLTKSCGVSPLFPCSICGSAEQNDMRLSLSSTNYAKTEAEITTGCSSGHHATFFSGYSFIPLMFLSEHEVLSRCHSCGLYDYAQGALCRVCDGLMM</sequence>
<protein>
    <submittedName>
        <fullName evidence="2">Uncharacterized protein</fullName>
    </submittedName>
</protein>
<name>G0UCV0_TRYVY</name>
<evidence type="ECO:0000256" key="1">
    <source>
        <dbReference type="SAM" id="MobiDB-lite"/>
    </source>
</evidence>
<proteinExistence type="predicted"/>
<accession>G0UCV0</accession>